<sequence>MRHGQKIPKLSCNKFSSLVSKPSSAMSVS</sequence>
<organism evidence="1">
    <name type="scientific">Rhizophora mucronata</name>
    <name type="common">Asiatic mangrove</name>
    <dbReference type="NCBI Taxonomy" id="61149"/>
    <lineage>
        <taxon>Eukaryota</taxon>
        <taxon>Viridiplantae</taxon>
        <taxon>Streptophyta</taxon>
        <taxon>Embryophyta</taxon>
        <taxon>Tracheophyta</taxon>
        <taxon>Spermatophyta</taxon>
        <taxon>Magnoliopsida</taxon>
        <taxon>eudicotyledons</taxon>
        <taxon>Gunneridae</taxon>
        <taxon>Pentapetalae</taxon>
        <taxon>rosids</taxon>
        <taxon>fabids</taxon>
        <taxon>Malpighiales</taxon>
        <taxon>Rhizophoraceae</taxon>
        <taxon>Rhizophora</taxon>
    </lineage>
</organism>
<name>A0A2P2N6E5_RHIMU</name>
<protein>
    <submittedName>
        <fullName evidence="1">Uncharacterized protein</fullName>
    </submittedName>
</protein>
<dbReference type="AlphaFoldDB" id="A0A2P2N6E5"/>
<evidence type="ECO:0000313" key="1">
    <source>
        <dbReference type="EMBL" id="MBX38087.1"/>
    </source>
</evidence>
<accession>A0A2P2N6E5</accession>
<proteinExistence type="predicted"/>
<dbReference type="EMBL" id="GGEC01057603">
    <property type="protein sequence ID" value="MBX38087.1"/>
    <property type="molecule type" value="Transcribed_RNA"/>
</dbReference>
<reference evidence="1" key="1">
    <citation type="submission" date="2018-02" db="EMBL/GenBank/DDBJ databases">
        <title>Rhizophora mucronata_Transcriptome.</title>
        <authorList>
            <person name="Meera S.P."/>
            <person name="Sreeshan A."/>
            <person name="Augustine A."/>
        </authorList>
    </citation>
    <scope>NUCLEOTIDE SEQUENCE</scope>
    <source>
        <tissue evidence="1">Leaf</tissue>
    </source>
</reference>